<dbReference type="InterPro" id="IPR036291">
    <property type="entry name" value="NAD(P)-bd_dom_sf"/>
</dbReference>
<dbReference type="SUPFAM" id="SSF51735">
    <property type="entry name" value="NAD(P)-binding Rossmann-fold domains"/>
    <property type="match status" value="1"/>
</dbReference>
<protein>
    <recommendedName>
        <fullName evidence="4 6">dTDP-4-dehydrorhamnose reductase</fullName>
        <ecNumber evidence="3 6">1.1.1.133</ecNumber>
    </recommendedName>
</protein>
<evidence type="ECO:0000256" key="1">
    <source>
        <dbReference type="ARBA" id="ARBA00004781"/>
    </source>
</evidence>
<dbReference type="GO" id="GO:0008831">
    <property type="term" value="F:dTDP-4-dehydrorhamnose reductase activity"/>
    <property type="evidence" value="ECO:0007669"/>
    <property type="project" value="UniProtKB-EC"/>
</dbReference>
<evidence type="ECO:0000313" key="9">
    <source>
        <dbReference type="Proteomes" id="UP001246576"/>
    </source>
</evidence>
<dbReference type="InterPro" id="IPR005913">
    <property type="entry name" value="dTDP_dehydrorham_reduct"/>
</dbReference>
<keyword evidence="9" id="KW-1185">Reference proteome</keyword>
<evidence type="ECO:0000256" key="3">
    <source>
        <dbReference type="ARBA" id="ARBA00012929"/>
    </source>
</evidence>
<reference evidence="8" key="1">
    <citation type="submission" date="2023-09" db="EMBL/GenBank/DDBJ databases">
        <title>Description of first Herbaspirillum huttiense subsp. nephrolepsisexaltata and Herbaspirillum huttiense subsp. lycopersicon.</title>
        <authorList>
            <person name="Poudel M."/>
            <person name="Sharma A."/>
            <person name="Goss E."/>
            <person name="Tapia J.H."/>
            <person name="Harmon C.M."/>
            <person name="Jones J.B."/>
        </authorList>
    </citation>
    <scope>NUCLEOTIDE SEQUENCE</scope>
    <source>
        <strain evidence="8">SE1</strain>
    </source>
</reference>
<dbReference type="Pfam" id="PF04321">
    <property type="entry name" value="RmlD_sub_bind"/>
    <property type="match status" value="1"/>
</dbReference>
<sequence>MKILVTGKNGQLGSELVRAFRGVAEVAAFDRQTLDLADIGQLRSLIRAQAPDVIINAAAYTAVDRAETEQAAAHAINAQAPAVMAEEASALGAALIHYSTDYVFDGRKAGPYLETDPTDPQSVYGKTKLAGEQAIAAATDKFWIWRTSWVYGVHGGNFLKTMLRLASERTSLRVVADQFGAPTFARAIAEATRDALMAGDNAGTPARVADTAGIYHFTGGGRTNWHGYAQYVIERAAEAGQPLNIKAADIEAIPASAYPVPAPRPSNSCLSLEKFTQTFGLPIAAWQDDVDRCLAELFAHHDQA</sequence>
<comment type="cofactor">
    <cofactor evidence="6">
        <name>Mg(2+)</name>
        <dbReference type="ChEBI" id="CHEBI:18420"/>
    </cofactor>
    <text evidence="6">Binds 1 Mg(2+) ion per monomer.</text>
</comment>
<gene>
    <name evidence="8" type="primary">rfbD</name>
    <name evidence="8" type="ORF">RI048_16135</name>
</gene>
<evidence type="ECO:0000313" key="8">
    <source>
        <dbReference type="EMBL" id="MDR9849763.1"/>
    </source>
</evidence>
<organism evidence="8 9">
    <name type="scientific">Herbaspirillum huttiense subsp. lycopersici</name>
    <dbReference type="NCBI Taxonomy" id="3074428"/>
    <lineage>
        <taxon>Bacteria</taxon>
        <taxon>Pseudomonadati</taxon>
        <taxon>Pseudomonadota</taxon>
        <taxon>Betaproteobacteria</taxon>
        <taxon>Burkholderiales</taxon>
        <taxon>Oxalobacteraceae</taxon>
        <taxon>Herbaspirillum</taxon>
    </lineage>
</organism>
<evidence type="ECO:0000256" key="2">
    <source>
        <dbReference type="ARBA" id="ARBA00010944"/>
    </source>
</evidence>
<dbReference type="PANTHER" id="PTHR10491">
    <property type="entry name" value="DTDP-4-DEHYDRORHAMNOSE REDUCTASE"/>
    <property type="match status" value="1"/>
</dbReference>
<comment type="pathway">
    <text evidence="1 6">Carbohydrate biosynthesis; dTDP-L-rhamnose biosynthesis.</text>
</comment>
<comment type="function">
    <text evidence="6">Catalyzes the reduction of dTDP-6-deoxy-L-lyxo-4-hexulose to yield dTDP-L-rhamnose.</text>
</comment>
<dbReference type="NCBIfam" id="TIGR01214">
    <property type="entry name" value="rmlD"/>
    <property type="match status" value="1"/>
</dbReference>
<comment type="catalytic activity">
    <reaction evidence="5 6">
        <text>dTDP-beta-L-rhamnose + NADP(+) = dTDP-4-dehydro-beta-L-rhamnose + NADPH + H(+)</text>
        <dbReference type="Rhea" id="RHEA:21796"/>
        <dbReference type="ChEBI" id="CHEBI:15378"/>
        <dbReference type="ChEBI" id="CHEBI:57510"/>
        <dbReference type="ChEBI" id="CHEBI:57783"/>
        <dbReference type="ChEBI" id="CHEBI:58349"/>
        <dbReference type="ChEBI" id="CHEBI:62830"/>
        <dbReference type="EC" id="1.1.1.133"/>
    </reaction>
</comment>
<dbReference type="RefSeq" id="WP_121042747.1">
    <property type="nucleotide sequence ID" value="NZ_JAVLSJ010000008.1"/>
</dbReference>
<comment type="caution">
    <text evidence="8">The sequence shown here is derived from an EMBL/GenBank/DDBJ whole genome shotgun (WGS) entry which is preliminary data.</text>
</comment>
<comment type="similarity">
    <text evidence="2 6">Belongs to the dTDP-4-dehydrorhamnose reductase family.</text>
</comment>
<keyword evidence="6" id="KW-0521">NADP</keyword>
<evidence type="ECO:0000256" key="4">
    <source>
        <dbReference type="ARBA" id="ARBA00017099"/>
    </source>
</evidence>
<evidence type="ECO:0000256" key="5">
    <source>
        <dbReference type="ARBA" id="ARBA00048200"/>
    </source>
</evidence>
<dbReference type="EC" id="1.1.1.133" evidence="3 6"/>
<dbReference type="InterPro" id="IPR029903">
    <property type="entry name" value="RmlD-like-bd"/>
</dbReference>
<feature type="domain" description="RmlD-like substrate binding" evidence="7">
    <location>
        <begin position="1"/>
        <end position="297"/>
    </location>
</feature>
<proteinExistence type="inferred from homology"/>
<name>A0ABU2ENK9_9BURK</name>
<dbReference type="Gene3D" id="3.90.25.10">
    <property type="entry name" value="UDP-galactose 4-epimerase, domain 1"/>
    <property type="match status" value="1"/>
</dbReference>
<evidence type="ECO:0000259" key="7">
    <source>
        <dbReference type="Pfam" id="PF04321"/>
    </source>
</evidence>
<dbReference type="Gene3D" id="3.40.50.720">
    <property type="entry name" value="NAD(P)-binding Rossmann-like Domain"/>
    <property type="match status" value="1"/>
</dbReference>
<evidence type="ECO:0000256" key="6">
    <source>
        <dbReference type="RuleBase" id="RU364082"/>
    </source>
</evidence>
<keyword evidence="6 8" id="KW-0560">Oxidoreductase</keyword>
<dbReference type="Proteomes" id="UP001246576">
    <property type="component" value="Unassembled WGS sequence"/>
</dbReference>
<dbReference type="CDD" id="cd05254">
    <property type="entry name" value="dTDP_HR_like_SDR_e"/>
    <property type="match status" value="1"/>
</dbReference>
<dbReference type="PANTHER" id="PTHR10491:SF4">
    <property type="entry name" value="METHIONINE ADENOSYLTRANSFERASE 2 SUBUNIT BETA"/>
    <property type="match status" value="1"/>
</dbReference>
<dbReference type="EMBL" id="JAVLSJ010000008">
    <property type="protein sequence ID" value="MDR9849763.1"/>
    <property type="molecule type" value="Genomic_DNA"/>
</dbReference>
<accession>A0ABU2ENK9</accession>